<dbReference type="Pfam" id="PF07729">
    <property type="entry name" value="FCD"/>
    <property type="match status" value="1"/>
</dbReference>
<reference evidence="6" key="4">
    <citation type="submission" date="2023-12" db="EMBL/GenBank/DDBJ databases">
        <authorList>
            <person name="Sun Q."/>
            <person name="Inoue M."/>
        </authorList>
    </citation>
    <scope>NUCLEOTIDE SEQUENCE</scope>
    <source>
        <strain evidence="6">JCM 10664</strain>
    </source>
</reference>
<dbReference type="CDD" id="cd07377">
    <property type="entry name" value="WHTH_GntR"/>
    <property type="match status" value="1"/>
</dbReference>
<dbReference type="PANTHER" id="PTHR43537:SF24">
    <property type="entry name" value="GLUCONATE OPERON TRANSCRIPTIONAL REPRESSOR"/>
    <property type="match status" value="1"/>
</dbReference>
<reference evidence="7 8" key="1">
    <citation type="journal article" date="2014" name="Int. J. Syst. Evol. Microbiol.">
        <title>Complete genome sequence of Corynebacterium casei LMG S-19264T (=DSM 44701T), isolated from a smear-ripened cheese.</title>
        <authorList>
            <consortium name="US DOE Joint Genome Institute (JGI-PGF)"/>
            <person name="Walter F."/>
            <person name="Albersmeier A."/>
            <person name="Kalinowski J."/>
            <person name="Ruckert C."/>
        </authorList>
    </citation>
    <scope>NUCLEOTIDE SEQUENCE [LARGE SCALE GENOMIC DNA]</scope>
    <source>
        <strain evidence="7 8">CGMCC 4.7206</strain>
    </source>
</reference>
<evidence type="ECO:0000256" key="4">
    <source>
        <dbReference type="SAM" id="MobiDB-lite"/>
    </source>
</evidence>
<feature type="domain" description="HTH gntR-type" evidence="5">
    <location>
        <begin position="11"/>
        <end position="78"/>
    </location>
</feature>
<dbReference type="Gene3D" id="1.10.10.10">
    <property type="entry name" value="Winged helix-like DNA-binding domain superfamily/Winged helix DNA-binding domain"/>
    <property type="match status" value="1"/>
</dbReference>
<keyword evidence="1" id="KW-0805">Transcription regulation</keyword>
<keyword evidence="2" id="KW-0238">DNA-binding</keyword>
<sequence>MTPTAMRTNAPRLPDALAARLRDRIMAGDLRPGDHLHLERLAEELGVSVTPVREALLALRGDGFVTLEPRRGFTVAPLDCQDFEDAHRLQAVIGGELAARAASRISAAQLAELAALHEEMQLSSPFVLVDVGELVTRFHTTVSRVAESPKLAWFLDVARRYTPHTVLSDLPDWREIAVADHHAVLSALQHRDPVAARVGMQRHVVRTGELLIRHLQQRGLWPEPENPPLPGRSASHPEQRGGR</sequence>
<organism evidence="7 8">
    <name type="scientific">Saccharopolyspora thermophila</name>
    <dbReference type="NCBI Taxonomy" id="89367"/>
    <lineage>
        <taxon>Bacteria</taxon>
        <taxon>Bacillati</taxon>
        <taxon>Actinomycetota</taxon>
        <taxon>Actinomycetes</taxon>
        <taxon>Pseudonocardiales</taxon>
        <taxon>Pseudonocardiaceae</taxon>
        <taxon>Saccharopolyspora</taxon>
    </lineage>
</organism>
<dbReference type="InterPro" id="IPR036390">
    <property type="entry name" value="WH_DNA-bd_sf"/>
</dbReference>
<dbReference type="InterPro" id="IPR011711">
    <property type="entry name" value="GntR_C"/>
</dbReference>
<dbReference type="Gene3D" id="1.20.120.530">
    <property type="entry name" value="GntR ligand-binding domain-like"/>
    <property type="match status" value="1"/>
</dbReference>
<evidence type="ECO:0000259" key="5">
    <source>
        <dbReference type="PROSITE" id="PS50949"/>
    </source>
</evidence>
<proteinExistence type="predicted"/>
<dbReference type="InterPro" id="IPR008920">
    <property type="entry name" value="TF_FadR/GntR_C"/>
</dbReference>
<evidence type="ECO:0000256" key="3">
    <source>
        <dbReference type="ARBA" id="ARBA00023163"/>
    </source>
</evidence>
<comment type="caution">
    <text evidence="7">The sequence shown here is derived from an EMBL/GenBank/DDBJ whole genome shotgun (WGS) entry which is preliminary data.</text>
</comment>
<dbReference type="InterPro" id="IPR000524">
    <property type="entry name" value="Tscrpt_reg_HTH_GntR"/>
</dbReference>
<reference evidence="6 9" key="2">
    <citation type="journal article" date="2019" name="Int. J. Syst. Evol. Microbiol.">
        <title>The Global Catalogue of Microorganisms (GCM) 10K type strain sequencing project: providing services to taxonomists for standard genome sequencing and annotation.</title>
        <authorList>
            <consortium name="The Broad Institute Genomics Platform"/>
            <consortium name="The Broad Institute Genome Sequencing Center for Infectious Disease"/>
            <person name="Wu L."/>
            <person name="Ma J."/>
        </authorList>
    </citation>
    <scope>NUCLEOTIDE SEQUENCE [LARGE SCALE GENOMIC DNA]</scope>
    <source>
        <strain evidence="6 9">JCM 10664</strain>
    </source>
</reference>
<dbReference type="Proteomes" id="UP001500220">
    <property type="component" value="Unassembled WGS sequence"/>
</dbReference>
<dbReference type="AlphaFoldDB" id="A0A917N867"/>
<keyword evidence="3" id="KW-0804">Transcription</keyword>
<dbReference type="Pfam" id="PF00392">
    <property type="entry name" value="GntR"/>
    <property type="match status" value="1"/>
</dbReference>
<dbReference type="SMART" id="SM00895">
    <property type="entry name" value="FCD"/>
    <property type="match status" value="1"/>
</dbReference>
<dbReference type="PROSITE" id="PS50949">
    <property type="entry name" value="HTH_GNTR"/>
    <property type="match status" value="1"/>
</dbReference>
<keyword evidence="9" id="KW-1185">Reference proteome</keyword>
<gene>
    <name evidence="6" type="ORF">GCM10009545_23870</name>
    <name evidence="7" type="ORF">GCM10011581_11480</name>
</gene>
<dbReference type="EMBL" id="BMMT01000002">
    <property type="protein sequence ID" value="GGI76093.1"/>
    <property type="molecule type" value="Genomic_DNA"/>
</dbReference>
<evidence type="ECO:0000256" key="1">
    <source>
        <dbReference type="ARBA" id="ARBA00023015"/>
    </source>
</evidence>
<feature type="region of interest" description="Disordered" evidence="4">
    <location>
        <begin position="221"/>
        <end position="243"/>
    </location>
</feature>
<evidence type="ECO:0000313" key="9">
    <source>
        <dbReference type="Proteomes" id="UP001500220"/>
    </source>
</evidence>
<evidence type="ECO:0000313" key="6">
    <source>
        <dbReference type="EMBL" id="GAA0521004.1"/>
    </source>
</evidence>
<reference evidence="7" key="3">
    <citation type="submission" date="2020-09" db="EMBL/GenBank/DDBJ databases">
        <authorList>
            <person name="Sun Q."/>
            <person name="Zhou Y."/>
        </authorList>
    </citation>
    <scope>NUCLEOTIDE SEQUENCE</scope>
    <source>
        <strain evidence="7">CGMCC 4.7206</strain>
    </source>
</reference>
<accession>A0A917N867</accession>
<name>A0A917N867_9PSEU</name>
<dbReference type="SUPFAM" id="SSF48008">
    <property type="entry name" value="GntR ligand-binding domain-like"/>
    <property type="match status" value="1"/>
</dbReference>
<evidence type="ECO:0000256" key="2">
    <source>
        <dbReference type="ARBA" id="ARBA00023125"/>
    </source>
</evidence>
<dbReference type="SUPFAM" id="SSF46785">
    <property type="entry name" value="Winged helix' DNA-binding domain"/>
    <property type="match status" value="1"/>
</dbReference>
<evidence type="ECO:0000313" key="7">
    <source>
        <dbReference type="EMBL" id="GGI76093.1"/>
    </source>
</evidence>
<dbReference type="InterPro" id="IPR036388">
    <property type="entry name" value="WH-like_DNA-bd_sf"/>
</dbReference>
<dbReference type="GO" id="GO:0003700">
    <property type="term" value="F:DNA-binding transcription factor activity"/>
    <property type="evidence" value="ECO:0007669"/>
    <property type="project" value="InterPro"/>
</dbReference>
<dbReference type="PANTHER" id="PTHR43537">
    <property type="entry name" value="TRANSCRIPTIONAL REGULATOR, GNTR FAMILY"/>
    <property type="match status" value="1"/>
</dbReference>
<dbReference type="EMBL" id="BAAAHC010000009">
    <property type="protein sequence ID" value="GAA0521004.1"/>
    <property type="molecule type" value="Genomic_DNA"/>
</dbReference>
<dbReference type="GO" id="GO:0003677">
    <property type="term" value="F:DNA binding"/>
    <property type="evidence" value="ECO:0007669"/>
    <property type="project" value="UniProtKB-KW"/>
</dbReference>
<dbReference type="SMART" id="SM00345">
    <property type="entry name" value="HTH_GNTR"/>
    <property type="match status" value="1"/>
</dbReference>
<dbReference type="Proteomes" id="UP000597989">
    <property type="component" value="Unassembled WGS sequence"/>
</dbReference>
<evidence type="ECO:0000313" key="8">
    <source>
        <dbReference type="Proteomes" id="UP000597989"/>
    </source>
</evidence>
<protein>
    <submittedName>
        <fullName evidence="7">GntR family transcriptional regulator</fullName>
    </submittedName>
</protein>